<feature type="domain" description="Glycosyltransferase subfamily 4-like N-terminal" evidence="2">
    <location>
        <begin position="11"/>
        <end position="186"/>
    </location>
</feature>
<dbReference type="GO" id="GO:0016757">
    <property type="term" value="F:glycosyltransferase activity"/>
    <property type="evidence" value="ECO:0007669"/>
    <property type="project" value="InterPro"/>
</dbReference>
<dbReference type="InterPro" id="IPR001296">
    <property type="entry name" value="Glyco_trans_1"/>
</dbReference>
<sequence length="391" mass="43485">MALVHDALVAYGGAEKVLEELHKLFPEAPVFAPIYNPGAFPSSFQSWDIRTTWMDRVPFARKGYRALFPIYPFAMQSIDLSAYDVVISSSFSFAHHIHTTEDAVHLCYCHSPARFMWDYHRYANNEGFGWLKQMLIGATIPIMKALDRSSAGNVDQWISTSNLITRRIHKSYGFDSVIIPPPVDLNEFHVGEGKGDYFLLLMRLVGWKRADIVVRAATDLGLPLVVAGSGRELASLRKIAGPTVTFAGRVDGQAKADLYANCRAFILPSSEDFGITPLEAMASGRPVIAYRHGGVLDTVVEGVTGAFFDHQTPESVADAMRNFDPSHYDSARIRDHAANFDSSHFARKILDLVVSCRAERKKLVQFPLTLQNGVQANHHIRAVSGNVMDFR</sequence>
<evidence type="ECO:0008006" key="5">
    <source>
        <dbReference type="Google" id="ProtNLM"/>
    </source>
</evidence>
<name>A0A1Q9AXX3_9HYPH</name>
<gene>
    <name evidence="3" type="ORF">BJF93_15215</name>
</gene>
<dbReference type="InterPro" id="IPR028098">
    <property type="entry name" value="Glyco_trans_4-like_N"/>
</dbReference>
<dbReference type="PANTHER" id="PTHR45947">
    <property type="entry name" value="SULFOQUINOVOSYL TRANSFERASE SQD2"/>
    <property type="match status" value="1"/>
</dbReference>
<comment type="caution">
    <text evidence="3">The sequence shown here is derived from an EMBL/GenBank/DDBJ whole genome shotgun (WGS) entry which is preliminary data.</text>
</comment>
<dbReference type="Pfam" id="PF00534">
    <property type="entry name" value="Glycos_transf_1"/>
    <property type="match status" value="1"/>
</dbReference>
<reference evidence="3 4" key="1">
    <citation type="submission" date="2016-09" db="EMBL/GenBank/DDBJ databases">
        <title>Rhizobium sp. nov., a novel species isolated from the rice rhizosphere.</title>
        <authorList>
            <person name="Zhao J."/>
            <person name="Zhang X."/>
        </authorList>
    </citation>
    <scope>NUCLEOTIDE SEQUENCE [LARGE SCALE GENOMIC DNA]</scope>
    <source>
        <strain evidence="3 4">1.7048</strain>
    </source>
</reference>
<dbReference type="Gene3D" id="3.40.50.2000">
    <property type="entry name" value="Glycogen Phosphorylase B"/>
    <property type="match status" value="2"/>
</dbReference>
<dbReference type="InterPro" id="IPR050194">
    <property type="entry name" value="Glycosyltransferase_grp1"/>
</dbReference>
<dbReference type="Pfam" id="PF13439">
    <property type="entry name" value="Glyco_transf_4"/>
    <property type="match status" value="1"/>
</dbReference>
<dbReference type="SUPFAM" id="SSF53756">
    <property type="entry name" value="UDP-Glycosyltransferase/glycogen phosphorylase"/>
    <property type="match status" value="1"/>
</dbReference>
<dbReference type="EMBL" id="MKIP01000037">
    <property type="protein sequence ID" value="OLP60306.1"/>
    <property type="molecule type" value="Genomic_DNA"/>
</dbReference>
<dbReference type="AlphaFoldDB" id="A0A1Q9AXX3"/>
<evidence type="ECO:0000259" key="2">
    <source>
        <dbReference type="Pfam" id="PF13439"/>
    </source>
</evidence>
<dbReference type="Proteomes" id="UP000186364">
    <property type="component" value="Unassembled WGS sequence"/>
</dbReference>
<protein>
    <recommendedName>
        <fullName evidence="5">Glycosyl transferase</fullName>
    </recommendedName>
</protein>
<accession>A0A1Q9AXX3</accession>
<evidence type="ECO:0000259" key="1">
    <source>
        <dbReference type="Pfam" id="PF00534"/>
    </source>
</evidence>
<evidence type="ECO:0000313" key="3">
    <source>
        <dbReference type="EMBL" id="OLP60306.1"/>
    </source>
</evidence>
<dbReference type="PANTHER" id="PTHR45947:SF3">
    <property type="entry name" value="SULFOQUINOVOSYL TRANSFERASE SQD2"/>
    <property type="match status" value="1"/>
</dbReference>
<evidence type="ECO:0000313" key="4">
    <source>
        <dbReference type="Proteomes" id="UP000186364"/>
    </source>
</evidence>
<proteinExistence type="predicted"/>
<keyword evidence="4" id="KW-1185">Reference proteome</keyword>
<organism evidence="3 4">
    <name type="scientific">Xaviernesmea oryzae</name>
    <dbReference type="NCBI Taxonomy" id="464029"/>
    <lineage>
        <taxon>Bacteria</taxon>
        <taxon>Pseudomonadati</taxon>
        <taxon>Pseudomonadota</taxon>
        <taxon>Alphaproteobacteria</taxon>
        <taxon>Hyphomicrobiales</taxon>
        <taxon>Rhizobiaceae</taxon>
        <taxon>Rhizobium/Agrobacterium group</taxon>
        <taxon>Xaviernesmea</taxon>
    </lineage>
</organism>
<feature type="domain" description="Glycosyl transferase family 1" evidence="1">
    <location>
        <begin position="193"/>
        <end position="322"/>
    </location>
</feature>